<dbReference type="Proteomes" id="UP000053398">
    <property type="component" value="Unassembled WGS sequence"/>
</dbReference>
<gene>
    <name evidence="2" type="ORF">AQJ11_32705</name>
</gene>
<keyword evidence="3" id="KW-1185">Reference proteome</keyword>
<organism evidence="2 3">
    <name type="scientific">Streptomyces corchorusii</name>
    <name type="common">Streptomyces chibaensis</name>
    <dbReference type="NCBI Taxonomy" id="1903"/>
    <lineage>
        <taxon>Bacteria</taxon>
        <taxon>Bacillati</taxon>
        <taxon>Actinomycetota</taxon>
        <taxon>Actinomycetes</taxon>
        <taxon>Kitasatosporales</taxon>
        <taxon>Streptomycetaceae</taxon>
        <taxon>Streptomyces</taxon>
    </lineage>
</organism>
<reference evidence="2 3" key="1">
    <citation type="submission" date="2015-10" db="EMBL/GenBank/DDBJ databases">
        <title>Draft genome sequence of Streptomyces corchorusii DSM 40340, type strain for the species Streptomyces corchorusii.</title>
        <authorList>
            <person name="Ruckert C."/>
            <person name="Winkler A."/>
            <person name="Kalinowski J."/>
            <person name="Kampfer P."/>
            <person name="Glaeser S."/>
        </authorList>
    </citation>
    <scope>NUCLEOTIDE SEQUENCE [LARGE SCALE GENOMIC DNA]</scope>
    <source>
        <strain evidence="2 3">DSM 40340</strain>
    </source>
</reference>
<evidence type="ECO:0000313" key="3">
    <source>
        <dbReference type="Proteomes" id="UP000053398"/>
    </source>
</evidence>
<evidence type="ECO:0000313" key="2">
    <source>
        <dbReference type="EMBL" id="KUN18924.1"/>
    </source>
</evidence>
<name>A0A124HK97_STRCK</name>
<dbReference type="AlphaFoldDB" id="A0A124HK97"/>
<comment type="caution">
    <text evidence="2">The sequence shown here is derived from an EMBL/GenBank/DDBJ whole genome shotgun (WGS) entry which is preliminary data.</text>
</comment>
<protein>
    <submittedName>
        <fullName evidence="2">Uncharacterized protein</fullName>
    </submittedName>
</protein>
<sequence length="80" mass="9085">MLLKDPHMFGYCCTQLIDVFQEQNGIHRFDRGRKLDMVRIRAAQLRPAAIEEADPERRIAGGPSARPRRRAPGGIGSARW</sequence>
<dbReference type="EMBL" id="LMWP01000039">
    <property type="protein sequence ID" value="KUN18924.1"/>
    <property type="molecule type" value="Genomic_DNA"/>
</dbReference>
<accession>A0A124HK97</accession>
<feature type="region of interest" description="Disordered" evidence="1">
    <location>
        <begin position="51"/>
        <end position="80"/>
    </location>
</feature>
<evidence type="ECO:0000256" key="1">
    <source>
        <dbReference type="SAM" id="MobiDB-lite"/>
    </source>
</evidence>
<proteinExistence type="predicted"/>